<protein>
    <submittedName>
        <fullName evidence="2 4">Uncharacterized protein</fullName>
    </submittedName>
</protein>
<proteinExistence type="predicted"/>
<name>A0A3P8B2R0_HELPZ</name>
<reference evidence="4" key="2">
    <citation type="submission" date="2019-09" db="UniProtKB">
        <authorList>
            <consortium name="WormBaseParasite"/>
        </authorList>
    </citation>
    <scope>IDENTIFICATION</scope>
</reference>
<evidence type="ECO:0000256" key="1">
    <source>
        <dbReference type="SAM" id="MobiDB-lite"/>
    </source>
</evidence>
<organism evidence="2">
    <name type="scientific">Heligmosomoides polygyrus</name>
    <name type="common">Parasitic roundworm</name>
    <dbReference type="NCBI Taxonomy" id="6339"/>
    <lineage>
        <taxon>Eukaryota</taxon>
        <taxon>Metazoa</taxon>
        <taxon>Ecdysozoa</taxon>
        <taxon>Nematoda</taxon>
        <taxon>Chromadorea</taxon>
        <taxon>Rhabditida</taxon>
        <taxon>Rhabditina</taxon>
        <taxon>Rhabditomorpha</taxon>
        <taxon>Strongyloidea</taxon>
        <taxon>Heligmosomidae</taxon>
        <taxon>Heligmosomoides</taxon>
    </lineage>
</organism>
<dbReference type="OrthoDB" id="5875777at2759"/>
<evidence type="ECO:0000313" key="4">
    <source>
        <dbReference type="WBParaSite" id="HPBE_0001979401-mRNA-1"/>
    </source>
</evidence>
<dbReference type="WBParaSite" id="HPBE_0001979401-mRNA-1">
    <property type="protein sequence ID" value="HPBE_0001979401-mRNA-1"/>
    <property type="gene ID" value="HPBE_0001979401"/>
</dbReference>
<evidence type="ECO:0000313" key="2">
    <source>
        <dbReference type="EMBL" id="VDP16711.1"/>
    </source>
</evidence>
<dbReference type="EMBL" id="UZAH01031618">
    <property type="protein sequence ID" value="VDP16711.1"/>
    <property type="molecule type" value="Genomic_DNA"/>
</dbReference>
<gene>
    <name evidence="2" type="ORF">HPBE_LOCUS19793</name>
</gene>
<evidence type="ECO:0000313" key="3">
    <source>
        <dbReference type="Proteomes" id="UP000050761"/>
    </source>
</evidence>
<dbReference type="AlphaFoldDB" id="A0A3P8B2R0"/>
<dbReference type="Proteomes" id="UP000050761">
    <property type="component" value="Unassembled WGS sequence"/>
</dbReference>
<accession>A0A3P8B2R0</accession>
<feature type="region of interest" description="Disordered" evidence="1">
    <location>
        <begin position="50"/>
        <end position="99"/>
    </location>
</feature>
<reference evidence="2 3" key="1">
    <citation type="submission" date="2018-11" db="EMBL/GenBank/DDBJ databases">
        <authorList>
            <consortium name="Pathogen Informatics"/>
        </authorList>
    </citation>
    <scope>NUCLEOTIDE SEQUENCE [LARGE SCALE GENOMIC DNA]</scope>
</reference>
<keyword evidence="3" id="KW-1185">Reference proteome</keyword>
<sequence>MPVTDAEYEVAVKYLSYIAVKLQRAQDAIHRHVTSGNECSAHQVAHAPKSSCCAHTQRPGIQHDFKPPLPPLPPPPPPPPPPPLPLPPPPPPPPRNPAFPLNPVQQFRMPWPMLPSLPQITQHHIMPNMPPPPAPKMRRMEHPKPGDSLVVASRLSRPFLAKQRVTIFSKGSFDLAIKFVVPRDIGPRSLVTRTLAKMLLKCGSPNFSIKRISPIPRAEYEEQAFEYWYQAVVVPEPDSVQDSAVVIFVRKLSNFLAGGFHYQILAEFPGIRHIFTEIRPQHNNVTVVNLAVGNMPNPGLFFVRGDYVTGYNEISNSFFMNCTQRQGERNTSKKNDFTSQLKVAGI</sequence>
<feature type="compositionally biased region" description="Pro residues" evidence="1">
    <location>
        <begin position="67"/>
        <end position="97"/>
    </location>
</feature>